<reference evidence="2" key="1">
    <citation type="journal article" date="2023" name="Nat. Plants">
        <title>Single-cell RNA sequencing provides a high-resolution roadmap for understanding the multicellular compartmentation of specialized metabolism.</title>
        <authorList>
            <person name="Sun S."/>
            <person name="Shen X."/>
            <person name="Li Y."/>
            <person name="Li Y."/>
            <person name="Wang S."/>
            <person name="Li R."/>
            <person name="Zhang H."/>
            <person name="Shen G."/>
            <person name="Guo B."/>
            <person name="Wei J."/>
            <person name="Xu J."/>
            <person name="St-Pierre B."/>
            <person name="Chen S."/>
            <person name="Sun C."/>
        </authorList>
    </citation>
    <scope>NUCLEOTIDE SEQUENCE [LARGE SCALE GENOMIC DNA]</scope>
</reference>
<evidence type="ECO:0000313" key="2">
    <source>
        <dbReference type="Proteomes" id="UP001060085"/>
    </source>
</evidence>
<accession>A0ACB9ZS26</accession>
<sequence>MVASWRSLTERSRKKGSLVILIQKIRFTKSFTHIRTATRRLASSSTSYMDLKKEEKHSQTSAPMPINAELMLEVETGMKKGYTYGFATIESACIEIETQGAAGALALLSDNI</sequence>
<gene>
    <name evidence="1" type="ORF">M9H77_36393</name>
</gene>
<evidence type="ECO:0000313" key="1">
    <source>
        <dbReference type="EMBL" id="KAI5650388.1"/>
    </source>
</evidence>
<keyword evidence="2" id="KW-1185">Reference proteome</keyword>
<dbReference type="EMBL" id="CM044708">
    <property type="protein sequence ID" value="KAI5650388.1"/>
    <property type="molecule type" value="Genomic_DNA"/>
</dbReference>
<organism evidence="1 2">
    <name type="scientific">Catharanthus roseus</name>
    <name type="common">Madagascar periwinkle</name>
    <name type="synonym">Vinca rosea</name>
    <dbReference type="NCBI Taxonomy" id="4058"/>
    <lineage>
        <taxon>Eukaryota</taxon>
        <taxon>Viridiplantae</taxon>
        <taxon>Streptophyta</taxon>
        <taxon>Embryophyta</taxon>
        <taxon>Tracheophyta</taxon>
        <taxon>Spermatophyta</taxon>
        <taxon>Magnoliopsida</taxon>
        <taxon>eudicotyledons</taxon>
        <taxon>Gunneridae</taxon>
        <taxon>Pentapetalae</taxon>
        <taxon>asterids</taxon>
        <taxon>lamiids</taxon>
        <taxon>Gentianales</taxon>
        <taxon>Apocynaceae</taxon>
        <taxon>Rauvolfioideae</taxon>
        <taxon>Vinceae</taxon>
        <taxon>Catharanthinae</taxon>
        <taxon>Catharanthus</taxon>
    </lineage>
</organism>
<name>A0ACB9ZS26_CATRO</name>
<comment type="caution">
    <text evidence="1">The sequence shown here is derived from an EMBL/GenBank/DDBJ whole genome shotgun (WGS) entry which is preliminary data.</text>
</comment>
<protein>
    <submittedName>
        <fullName evidence="1">Uncharacterized protein</fullName>
    </submittedName>
</protein>
<dbReference type="Proteomes" id="UP001060085">
    <property type="component" value="Linkage Group LG08"/>
</dbReference>
<proteinExistence type="predicted"/>